<dbReference type="Gene3D" id="3.40.50.2300">
    <property type="match status" value="1"/>
</dbReference>
<evidence type="ECO:0000313" key="7">
    <source>
        <dbReference type="EMBL" id="SHK74081.1"/>
    </source>
</evidence>
<evidence type="ECO:0000259" key="5">
    <source>
        <dbReference type="PROSITE" id="PS50110"/>
    </source>
</evidence>
<dbReference type="PROSITE" id="PS50887">
    <property type="entry name" value="GGDEF"/>
    <property type="match status" value="1"/>
</dbReference>
<dbReference type="AlphaFoldDB" id="A0A1M6UY81"/>
<dbReference type="PANTHER" id="PTHR45138">
    <property type="entry name" value="REGULATORY COMPONENTS OF SENSORY TRANSDUCTION SYSTEM"/>
    <property type="match status" value="1"/>
</dbReference>
<reference evidence="8" key="1">
    <citation type="submission" date="2016-11" db="EMBL/GenBank/DDBJ databases">
        <authorList>
            <person name="Varghese N."/>
            <person name="Submissions S."/>
        </authorList>
    </citation>
    <scope>NUCLEOTIDE SEQUENCE [LARGE SCALE GENOMIC DNA]</scope>
    <source>
        <strain evidence="8">DSM 16219</strain>
    </source>
</reference>
<dbReference type="GO" id="GO:1902201">
    <property type="term" value="P:negative regulation of bacterial-type flagellum-dependent cell motility"/>
    <property type="evidence" value="ECO:0007669"/>
    <property type="project" value="TreeGrafter"/>
</dbReference>
<feature type="domain" description="Response regulatory" evidence="5">
    <location>
        <begin position="6"/>
        <end position="122"/>
    </location>
</feature>
<sequence>MDDFSRILIVDDERQNIKVLKDFLRDDYKIMAAKTGEQALEAARSENPPDLILLDIVMPEMDGYDICRILKEDEKTMHIPIIFVTGLGSTNDEARGFELGAVDYITKPFRPVIVKARIKTHIQLKRKSDLLDRLASIDGLTEIPNRRSFNAVLEREIRRAYRSGSSISLILLDIDLFKKYNDYYGHAAGDTCLRRVAKSIERILKRASDIVARYGGEEFGVILPDTDLEGAMHVAETIREAVASLNIEHAASTVADMVSVSLGAASLQPDVKTDPLDLITAADAALYQAKDSGRNKACGGGSQLPEGCGDTGRQWIQKG</sequence>
<dbReference type="SUPFAM" id="SSF55073">
    <property type="entry name" value="Nucleotide cyclase"/>
    <property type="match status" value="1"/>
</dbReference>
<dbReference type="CDD" id="cd01949">
    <property type="entry name" value="GGDEF"/>
    <property type="match status" value="1"/>
</dbReference>
<dbReference type="CDD" id="cd19920">
    <property type="entry name" value="REC_PA4781-like"/>
    <property type="match status" value="1"/>
</dbReference>
<dbReference type="Gene3D" id="3.30.70.270">
    <property type="match status" value="1"/>
</dbReference>
<evidence type="ECO:0000259" key="6">
    <source>
        <dbReference type="PROSITE" id="PS50887"/>
    </source>
</evidence>
<dbReference type="SMART" id="SM00267">
    <property type="entry name" value="GGDEF"/>
    <property type="match status" value="1"/>
</dbReference>
<dbReference type="RefSeq" id="WP_073478036.1">
    <property type="nucleotide sequence ID" value="NZ_FQZU01000032.1"/>
</dbReference>
<dbReference type="GO" id="GO:0000160">
    <property type="term" value="P:phosphorelay signal transduction system"/>
    <property type="evidence" value="ECO:0007669"/>
    <property type="project" value="InterPro"/>
</dbReference>
<gene>
    <name evidence="7" type="ORF">SAMN02745216_04006</name>
</gene>
<keyword evidence="3" id="KW-0597">Phosphoprotein</keyword>
<dbReference type="OrthoDB" id="9778432at2"/>
<dbReference type="Pfam" id="PF00990">
    <property type="entry name" value="GGDEF"/>
    <property type="match status" value="1"/>
</dbReference>
<dbReference type="InterPro" id="IPR011006">
    <property type="entry name" value="CheY-like_superfamily"/>
</dbReference>
<dbReference type="EC" id="2.7.7.65" evidence="1"/>
<dbReference type="SUPFAM" id="SSF52172">
    <property type="entry name" value="CheY-like"/>
    <property type="match status" value="1"/>
</dbReference>
<evidence type="ECO:0000256" key="2">
    <source>
        <dbReference type="ARBA" id="ARBA00034247"/>
    </source>
</evidence>
<accession>A0A1M6UY81</accession>
<feature type="domain" description="GGDEF" evidence="6">
    <location>
        <begin position="165"/>
        <end position="302"/>
    </location>
</feature>
<dbReference type="NCBIfam" id="TIGR00254">
    <property type="entry name" value="GGDEF"/>
    <property type="match status" value="1"/>
</dbReference>
<keyword evidence="8" id="KW-1185">Reference proteome</keyword>
<evidence type="ECO:0000256" key="3">
    <source>
        <dbReference type="PROSITE-ProRule" id="PRU00169"/>
    </source>
</evidence>
<dbReference type="EMBL" id="FQZU01000032">
    <property type="protein sequence ID" value="SHK74081.1"/>
    <property type="molecule type" value="Genomic_DNA"/>
</dbReference>
<dbReference type="GO" id="GO:0052621">
    <property type="term" value="F:diguanylate cyclase activity"/>
    <property type="evidence" value="ECO:0007669"/>
    <property type="project" value="UniProtKB-EC"/>
</dbReference>
<dbReference type="InterPro" id="IPR029787">
    <property type="entry name" value="Nucleotide_cyclase"/>
</dbReference>
<dbReference type="PANTHER" id="PTHR45138:SF9">
    <property type="entry name" value="DIGUANYLATE CYCLASE DGCM-RELATED"/>
    <property type="match status" value="1"/>
</dbReference>
<protein>
    <recommendedName>
        <fullName evidence="1">diguanylate cyclase</fullName>
        <ecNumber evidence="1">2.7.7.65</ecNumber>
    </recommendedName>
</protein>
<comment type="catalytic activity">
    <reaction evidence="2">
        <text>2 GTP = 3',3'-c-di-GMP + 2 diphosphate</text>
        <dbReference type="Rhea" id="RHEA:24898"/>
        <dbReference type="ChEBI" id="CHEBI:33019"/>
        <dbReference type="ChEBI" id="CHEBI:37565"/>
        <dbReference type="ChEBI" id="CHEBI:58805"/>
        <dbReference type="EC" id="2.7.7.65"/>
    </reaction>
</comment>
<evidence type="ECO:0000256" key="1">
    <source>
        <dbReference type="ARBA" id="ARBA00012528"/>
    </source>
</evidence>
<organism evidence="7 8">
    <name type="scientific">Desulfatibacillum alkenivorans DSM 16219</name>
    <dbReference type="NCBI Taxonomy" id="1121393"/>
    <lineage>
        <taxon>Bacteria</taxon>
        <taxon>Pseudomonadati</taxon>
        <taxon>Thermodesulfobacteriota</taxon>
        <taxon>Desulfobacteria</taxon>
        <taxon>Desulfobacterales</taxon>
        <taxon>Desulfatibacillaceae</taxon>
        <taxon>Desulfatibacillum</taxon>
    </lineage>
</organism>
<feature type="region of interest" description="Disordered" evidence="4">
    <location>
        <begin position="296"/>
        <end position="319"/>
    </location>
</feature>
<dbReference type="Proteomes" id="UP000183994">
    <property type="component" value="Unassembled WGS sequence"/>
</dbReference>
<dbReference type="GO" id="GO:0043709">
    <property type="term" value="P:cell adhesion involved in single-species biofilm formation"/>
    <property type="evidence" value="ECO:0007669"/>
    <property type="project" value="TreeGrafter"/>
</dbReference>
<dbReference type="InterPro" id="IPR050469">
    <property type="entry name" value="Diguanylate_Cyclase"/>
</dbReference>
<proteinExistence type="predicted"/>
<name>A0A1M6UY81_9BACT</name>
<feature type="modified residue" description="4-aspartylphosphate" evidence="3">
    <location>
        <position position="55"/>
    </location>
</feature>
<dbReference type="InterPro" id="IPR001789">
    <property type="entry name" value="Sig_transdc_resp-reg_receiver"/>
</dbReference>
<evidence type="ECO:0000313" key="8">
    <source>
        <dbReference type="Proteomes" id="UP000183994"/>
    </source>
</evidence>
<dbReference type="GO" id="GO:0005886">
    <property type="term" value="C:plasma membrane"/>
    <property type="evidence" value="ECO:0007669"/>
    <property type="project" value="TreeGrafter"/>
</dbReference>
<dbReference type="STRING" id="1121393.SAMN02745216_04006"/>
<dbReference type="SMART" id="SM00448">
    <property type="entry name" value="REC"/>
    <property type="match status" value="1"/>
</dbReference>
<dbReference type="Pfam" id="PF00072">
    <property type="entry name" value="Response_reg"/>
    <property type="match status" value="1"/>
</dbReference>
<dbReference type="PROSITE" id="PS50110">
    <property type="entry name" value="RESPONSE_REGULATORY"/>
    <property type="match status" value="1"/>
</dbReference>
<evidence type="ECO:0000256" key="4">
    <source>
        <dbReference type="SAM" id="MobiDB-lite"/>
    </source>
</evidence>
<dbReference type="InterPro" id="IPR000160">
    <property type="entry name" value="GGDEF_dom"/>
</dbReference>
<dbReference type="InterPro" id="IPR043128">
    <property type="entry name" value="Rev_trsase/Diguanyl_cyclase"/>
</dbReference>
<dbReference type="FunFam" id="3.30.70.270:FF:000001">
    <property type="entry name" value="Diguanylate cyclase domain protein"/>
    <property type="match status" value="1"/>
</dbReference>